<dbReference type="EMBL" id="KN847974">
    <property type="protein sequence ID" value="KIR50048.1"/>
    <property type="molecule type" value="Genomic_DNA"/>
</dbReference>
<dbReference type="AlphaFoldDB" id="A0A0D0UPJ7"/>
<dbReference type="OrthoDB" id="6159137at2759"/>
<accession>A0A0D0UPJ7</accession>
<gene>
    <name evidence="2" type="ORF">I312_01143</name>
</gene>
<feature type="compositionally biased region" description="Low complexity" evidence="1">
    <location>
        <begin position="56"/>
        <end position="65"/>
    </location>
</feature>
<dbReference type="SUPFAM" id="SSF54928">
    <property type="entry name" value="RNA-binding domain, RBD"/>
    <property type="match status" value="1"/>
</dbReference>
<evidence type="ECO:0000256" key="1">
    <source>
        <dbReference type="SAM" id="MobiDB-lite"/>
    </source>
</evidence>
<feature type="region of interest" description="Disordered" evidence="1">
    <location>
        <begin position="1"/>
        <end position="101"/>
    </location>
</feature>
<dbReference type="GO" id="GO:0003676">
    <property type="term" value="F:nucleic acid binding"/>
    <property type="evidence" value="ECO:0007669"/>
    <property type="project" value="InterPro"/>
</dbReference>
<protein>
    <recommendedName>
        <fullName evidence="3">RRM domain-containing protein</fullName>
    </recommendedName>
</protein>
<feature type="compositionally biased region" description="Basic and acidic residues" evidence="1">
    <location>
        <begin position="1"/>
        <end position="10"/>
    </location>
</feature>
<reference evidence="2" key="1">
    <citation type="submission" date="2015-01" db="EMBL/GenBank/DDBJ databases">
        <title>The Genome Sequence of Cryptococcus gattii CA1280.</title>
        <authorList>
            <consortium name="The Broad Institute Genomics Platform"/>
            <person name="Cuomo C."/>
            <person name="Litvintseva A."/>
            <person name="Chen Y."/>
            <person name="Heitman J."/>
            <person name="Sun S."/>
            <person name="Springer D."/>
            <person name="Dromer F."/>
            <person name="Young S."/>
            <person name="Zeng Q."/>
            <person name="Gargeya S."/>
            <person name="Abouelleil A."/>
            <person name="Alvarado L."/>
            <person name="Chapman S.B."/>
            <person name="Gainer-Dewar J."/>
            <person name="Goldberg J."/>
            <person name="Griggs A."/>
            <person name="Gujja S."/>
            <person name="Hansen M."/>
            <person name="Howarth C."/>
            <person name="Imamovic A."/>
            <person name="Larimer J."/>
            <person name="Murphy C."/>
            <person name="Naylor J."/>
            <person name="Pearson M."/>
            <person name="Priest M."/>
            <person name="Roberts A."/>
            <person name="Saif S."/>
            <person name="Shea T."/>
            <person name="Sykes S."/>
            <person name="Wortman J."/>
            <person name="Nusbaum C."/>
            <person name="Birren B."/>
        </authorList>
    </citation>
    <scope>NUCLEOTIDE SEQUENCE [LARGE SCALE GENOMIC DNA]</scope>
    <source>
        <strain evidence="2">CA1280</strain>
    </source>
</reference>
<proteinExistence type="predicted"/>
<dbReference type="InterPro" id="IPR035979">
    <property type="entry name" value="RBD_domain_sf"/>
</dbReference>
<sequence length="311" mass="32405">MSRRDTKPYSRPDVGSQWKHDLHQTAQSTLLDRIAPSPGQSLASRIAGGKKELFPDSSSSRGSGRAADRGSKAGVELLPAGGPAASQAPTGRARGGPVRGVGVNQKSRELLNDALGVGARRSTRPQQSRKSQVSIIGAAKTTIWVRVENLAPGTTAEDVVSAFAPLPILNATQSNPINFPTVSIDLELENRNDAEELIKQYNGVVADGNTLRVSIVNNLKHRLGGGSAMKIGANTDTVAGQELLSSAKSSKLYSDMVLATDPNATIITVAEEPSPSSFNASRGTGGRGGRGRPANALAARMGNGGARGWAR</sequence>
<evidence type="ECO:0000313" key="2">
    <source>
        <dbReference type="EMBL" id="KIR50048.1"/>
    </source>
</evidence>
<dbReference type="HOGENOM" id="CLU_894340_0_0_1"/>
<name>A0A0D0UPJ7_CRYGA</name>
<feature type="compositionally biased region" description="Gly residues" evidence="1">
    <location>
        <begin position="302"/>
        <end position="311"/>
    </location>
</feature>
<evidence type="ECO:0008006" key="3">
    <source>
        <dbReference type="Google" id="ProtNLM"/>
    </source>
</evidence>
<organism evidence="2">
    <name type="scientific">Cryptococcus bacillisporus CA1280</name>
    <dbReference type="NCBI Taxonomy" id="1296109"/>
    <lineage>
        <taxon>Eukaryota</taxon>
        <taxon>Fungi</taxon>
        <taxon>Dikarya</taxon>
        <taxon>Basidiomycota</taxon>
        <taxon>Agaricomycotina</taxon>
        <taxon>Tremellomycetes</taxon>
        <taxon>Tremellales</taxon>
        <taxon>Cryptococcaceae</taxon>
        <taxon>Cryptococcus</taxon>
        <taxon>Cryptococcus gattii species complex</taxon>
    </lineage>
</organism>
<feature type="region of interest" description="Disordered" evidence="1">
    <location>
        <begin position="272"/>
        <end position="311"/>
    </location>
</feature>